<sequence length="118" mass="12808">MVCFALRWHPRLRWSALPLSRASAMRLAAQALPLCGAALTFFVPQGDFLRGAGAKKVSKESGLTPPVLDVYPRALNGPMLHTTAGSLMFVANAPAKRLTRFTHAWHGQGYRCSSAACR</sequence>
<dbReference type="Proteomes" id="UP000195569">
    <property type="component" value="Unassembled WGS sequence"/>
</dbReference>
<protein>
    <submittedName>
        <fullName evidence="2">Uncharacterized protein</fullName>
    </submittedName>
</protein>
<keyword evidence="3" id="KW-1185">Reference proteome</keyword>
<proteinExistence type="predicted"/>
<evidence type="ECO:0000313" key="3">
    <source>
        <dbReference type="Proteomes" id="UP000195569"/>
    </source>
</evidence>
<reference evidence="2" key="1">
    <citation type="submission" date="2016-12" db="EMBL/GenBank/DDBJ databases">
        <authorList>
            <person name="Moulin L."/>
        </authorList>
    </citation>
    <scope>NUCLEOTIDE SEQUENCE [LARGE SCALE GENOMIC DNA]</scope>
    <source>
        <strain evidence="2">STM 7183</strain>
    </source>
</reference>
<feature type="signal peptide" evidence="1">
    <location>
        <begin position="1"/>
        <end position="31"/>
    </location>
</feature>
<dbReference type="AlphaFoldDB" id="A0A1N7S6Y4"/>
<dbReference type="EMBL" id="CYGY02000034">
    <property type="protein sequence ID" value="SIT43086.1"/>
    <property type="molecule type" value="Genomic_DNA"/>
</dbReference>
<comment type="caution">
    <text evidence="2">The sequence shown here is derived from an EMBL/GenBank/DDBJ whole genome shotgun (WGS) entry which is preliminary data.</text>
</comment>
<evidence type="ECO:0000256" key="1">
    <source>
        <dbReference type="SAM" id="SignalP"/>
    </source>
</evidence>
<gene>
    <name evidence="2" type="ORF">BN2476_340057</name>
</gene>
<organism evidence="2 3">
    <name type="scientific">Paraburkholderia piptadeniae</name>
    <dbReference type="NCBI Taxonomy" id="1701573"/>
    <lineage>
        <taxon>Bacteria</taxon>
        <taxon>Pseudomonadati</taxon>
        <taxon>Pseudomonadota</taxon>
        <taxon>Betaproteobacteria</taxon>
        <taxon>Burkholderiales</taxon>
        <taxon>Burkholderiaceae</taxon>
        <taxon>Paraburkholderia</taxon>
    </lineage>
</organism>
<accession>A0A1N7S6Y4</accession>
<keyword evidence="1" id="KW-0732">Signal</keyword>
<name>A0A1N7S6Y4_9BURK</name>
<evidence type="ECO:0000313" key="2">
    <source>
        <dbReference type="EMBL" id="SIT43086.1"/>
    </source>
</evidence>
<feature type="chain" id="PRO_5012003737" evidence="1">
    <location>
        <begin position="32"/>
        <end position="118"/>
    </location>
</feature>